<evidence type="ECO:0000256" key="9">
    <source>
        <dbReference type="PROSITE-ProRule" id="PRU01360"/>
    </source>
</evidence>
<evidence type="ECO:0000313" key="14">
    <source>
        <dbReference type="EMBL" id="MBD5781771.1"/>
    </source>
</evidence>
<dbReference type="InterPro" id="IPR039426">
    <property type="entry name" value="TonB-dep_rcpt-like"/>
</dbReference>
<evidence type="ECO:0000256" key="11">
    <source>
        <dbReference type="SAM" id="SignalP"/>
    </source>
</evidence>
<dbReference type="GO" id="GO:0009279">
    <property type="term" value="C:cell outer membrane"/>
    <property type="evidence" value="ECO:0007669"/>
    <property type="project" value="UniProtKB-SubCell"/>
</dbReference>
<comment type="caution">
    <text evidence="14">The sequence shown here is derived from an EMBL/GenBank/DDBJ whole genome shotgun (WGS) entry which is preliminary data.</text>
</comment>
<comment type="subcellular location">
    <subcellularLocation>
        <location evidence="1 9">Cell outer membrane</location>
        <topology evidence="1 9">Multi-pass membrane protein</topology>
    </subcellularLocation>
</comment>
<accession>A0A927IIZ4</accession>
<evidence type="ECO:0000256" key="8">
    <source>
        <dbReference type="ARBA" id="ARBA00023237"/>
    </source>
</evidence>
<reference evidence="14" key="1">
    <citation type="submission" date="2020-09" db="EMBL/GenBank/DDBJ databases">
        <title>Pelagicoccus enzymogenes sp. nov. with an EPS production, isolated from marine sediment.</title>
        <authorList>
            <person name="Feng X."/>
        </authorList>
    </citation>
    <scope>NUCLEOTIDE SEQUENCE</scope>
    <source>
        <strain evidence="14">NFK12</strain>
    </source>
</reference>
<evidence type="ECO:0000259" key="13">
    <source>
        <dbReference type="Pfam" id="PF07715"/>
    </source>
</evidence>
<dbReference type="Gene3D" id="2.170.130.10">
    <property type="entry name" value="TonB-dependent receptor, plug domain"/>
    <property type="match status" value="1"/>
</dbReference>
<dbReference type="CDD" id="cd01347">
    <property type="entry name" value="ligand_gated_channel"/>
    <property type="match status" value="1"/>
</dbReference>
<protein>
    <submittedName>
        <fullName evidence="14">TonB-dependent receptor</fullName>
    </submittedName>
</protein>
<dbReference type="InterPro" id="IPR012910">
    <property type="entry name" value="Plug_dom"/>
</dbReference>
<dbReference type="PANTHER" id="PTHR30069">
    <property type="entry name" value="TONB-DEPENDENT OUTER MEMBRANE RECEPTOR"/>
    <property type="match status" value="1"/>
</dbReference>
<dbReference type="PANTHER" id="PTHR30069:SF41">
    <property type="entry name" value="HEME_HEMOPEXIN UTILIZATION PROTEIN C"/>
    <property type="match status" value="1"/>
</dbReference>
<dbReference type="Pfam" id="PF00593">
    <property type="entry name" value="TonB_dep_Rec_b-barrel"/>
    <property type="match status" value="1"/>
</dbReference>
<dbReference type="SUPFAM" id="SSF56935">
    <property type="entry name" value="Porins"/>
    <property type="match status" value="1"/>
</dbReference>
<dbReference type="InterPro" id="IPR037066">
    <property type="entry name" value="Plug_dom_sf"/>
</dbReference>
<dbReference type="PROSITE" id="PS52016">
    <property type="entry name" value="TONB_DEPENDENT_REC_3"/>
    <property type="match status" value="1"/>
</dbReference>
<dbReference type="Gene3D" id="2.40.170.20">
    <property type="entry name" value="TonB-dependent receptor, beta-barrel domain"/>
    <property type="match status" value="1"/>
</dbReference>
<dbReference type="Pfam" id="PF07715">
    <property type="entry name" value="Plug"/>
    <property type="match status" value="1"/>
</dbReference>
<keyword evidence="11" id="KW-0732">Signal</keyword>
<keyword evidence="5 9" id="KW-0812">Transmembrane</keyword>
<feature type="domain" description="TonB-dependent receptor-like beta-barrel" evidence="12">
    <location>
        <begin position="260"/>
        <end position="634"/>
    </location>
</feature>
<evidence type="ECO:0000259" key="12">
    <source>
        <dbReference type="Pfam" id="PF00593"/>
    </source>
</evidence>
<gene>
    <name evidence="14" type="ORF">IEN85_19880</name>
</gene>
<feature type="signal peptide" evidence="11">
    <location>
        <begin position="1"/>
        <end position="25"/>
    </location>
</feature>
<evidence type="ECO:0000313" key="15">
    <source>
        <dbReference type="Proteomes" id="UP000622317"/>
    </source>
</evidence>
<evidence type="ECO:0000256" key="4">
    <source>
        <dbReference type="ARBA" id="ARBA00022452"/>
    </source>
</evidence>
<organism evidence="14 15">
    <name type="scientific">Pelagicoccus enzymogenes</name>
    <dbReference type="NCBI Taxonomy" id="2773457"/>
    <lineage>
        <taxon>Bacteria</taxon>
        <taxon>Pseudomonadati</taxon>
        <taxon>Verrucomicrobiota</taxon>
        <taxon>Opitutia</taxon>
        <taxon>Puniceicoccales</taxon>
        <taxon>Pelagicoccaceae</taxon>
        <taxon>Pelagicoccus</taxon>
    </lineage>
</organism>
<dbReference type="Proteomes" id="UP000622317">
    <property type="component" value="Unassembled WGS sequence"/>
</dbReference>
<proteinExistence type="inferred from homology"/>
<evidence type="ECO:0000256" key="1">
    <source>
        <dbReference type="ARBA" id="ARBA00004571"/>
    </source>
</evidence>
<keyword evidence="4 9" id="KW-1134">Transmembrane beta strand</keyword>
<evidence type="ECO:0000256" key="3">
    <source>
        <dbReference type="ARBA" id="ARBA00022448"/>
    </source>
</evidence>
<dbReference type="GO" id="GO:0044718">
    <property type="term" value="P:siderophore transmembrane transport"/>
    <property type="evidence" value="ECO:0007669"/>
    <property type="project" value="TreeGrafter"/>
</dbReference>
<keyword evidence="8 9" id="KW-0998">Cell outer membrane</keyword>
<keyword evidence="3 9" id="KW-0813">Transport</keyword>
<keyword evidence="14" id="KW-0675">Receptor</keyword>
<dbReference type="AlphaFoldDB" id="A0A927IIZ4"/>
<dbReference type="InterPro" id="IPR000531">
    <property type="entry name" value="Beta-barrel_TonB"/>
</dbReference>
<comment type="similarity">
    <text evidence="2 9 10">Belongs to the TonB-dependent receptor family.</text>
</comment>
<dbReference type="RefSeq" id="WP_191618852.1">
    <property type="nucleotide sequence ID" value="NZ_JACYFG010000051.1"/>
</dbReference>
<evidence type="ECO:0000256" key="7">
    <source>
        <dbReference type="ARBA" id="ARBA00023136"/>
    </source>
</evidence>
<dbReference type="InterPro" id="IPR036942">
    <property type="entry name" value="Beta-barrel_TonB_sf"/>
</dbReference>
<keyword evidence="15" id="KW-1185">Reference proteome</keyword>
<dbReference type="GO" id="GO:0015344">
    <property type="term" value="F:siderophore uptake transmembrane transporter activity"/>
    <property type="evidence" value="ECO:0007669"/>
    <property type="project" value="TreeGrafter"/>
</dbReference>
<keyword evidence="6 10" id="KW-0798">TonB box</keyword>
<feature type="chain" id="PRO_5036904987" evidence="11">
    <location>
        <begin position="26"/>
        <end position="675"/>
    </location>
</feature>
<evidence type="ECO:0000256" key="10">
    <source>
        <dbReference type="RuleBase" id="RU003357"/>
    </source>
</evidence>
<evidence type="ECO:0000256" key="5">
    <source>
        <dbReference type="ARBA" id="ARBA00022692"/>
    </source>
</evidence>
<feature type="domain" description="TonB-dependent receptor plug" evidence="13">
    <location>
        <begin position="43"/>
        <end position="143"/>
    </location>
</feature>
<sequence length="675" mass="74384">MSPNYKYNSILVAATLLGFSNLLSAQSDEVFDLAPFTVQADGVQKILQITERDLSQRQATDLEDALSLDPSITVGGSTAVAQKIYVRSIGEAMLNVSVDGASQSGALFHHLGRNVLEPELLKRVEIQSGIGNATDGPGALGGAIRFVTKDPSDLLRDDQQFGGLFKYGYFDNTDGFKASGTVYGQFNDAWSGLASYVTSEHEDLEDADGNASPGSNSEQEVLFGKIVGELSNGQRLEFSYENILESGDHLRRPEWSFVGPGNPLLYLESERNTAVLSYTLDSEQNEWLNLDTRLSFTEGEIRQGAEDPYHGNIESKQLYLANSQNAGIHEFTYGLDYREDKIVSGTLGAGFDGQEDADVKGLFIQDRIQASENLVVTLGARFDDYELNDLQGQKISNDDFSPNLGVVYTVSPEVTITAGSASAFRGPEINDAFKLWEWNGRYGSNNDPDLKGESARNNEVAINYAKDGFSFEFGLFKNKIDDIIVNTEEADKDALRSVPWGTFYTNLGQLETEGFYARTSYSADNYNISLLYDNADTTVNGHQATRYQYGSIAATMGSTWVLDAFYKASPQLDLGWNVRLVEGVDDIQVLIPSTAYGDTTGSIDKPGYSTHDFYLGWTPSFVENVTLNLTVKNVFDKLYRSHGSMEDFSHIPDYESIIGAYEPGRDIRLSASYKF</sequence>
<evidence type="ECO:0000256" key="2">
    <source>
        <dbReference type="ARBA" id="ARBA00009810"/>
    </source>
</evidence>
<evidence type="ECO:0000256" key="6">
    <source>
        <dbReference type="ARBA" id="ARBA00023077"/>
    </source>
</evidence>
<keyword evidence="7 9" id="KW-0472">Membrane</keyword>
<dbReference type="EMBL" id="JACYFG010000051">
    <property type="protein sequence ID" value="MBD5781771.1"/>
    <property type="molecule type" value="Genomic_DNA"/>
</dbReference>
<name>A0A927IIZ4_9BACT</name>